<name>C8W925_LANP1</name>
<proteinExistence type="predicted"/>
<keyword evidence="2" id="KW-1185">Reference proteome</keyword>
<dbReference type="GeneID" id="84805719"/>
<dbReference type="EMBL" id="CP001721">
    <property type="protein sequence ID" value="ACV50613.1"/>
    <property type="molecule type" value="Genomic_DNA"/>
</dbReference>
<dbReference type="Proteomes" id="UP000000960">
    <property type="component" value="Chromosome"/>
</dbReference>
<reference evidence="1 2" key="1">
    <citation type="journal article" date="2009" name="Stand. Genomic Sci.">
        <title>Complete genome sequence of Atopobium parvulum type strain (IPP 1246).</title>
        <authorList>
            <person name="Copeland A."/>
            <person name="Sikorski J."/>
            <person name="Lapidus A."/>
            <person name="Nolan M."/>
            <person name="Del Rio T.G."/>
            <person name="Lucas S."/>
            <person name="Chen F."/>
            <person name="Tice H."/>
            <person name="Pitluck S."/>
            <person name="Cheng J.F."/>
            <person name="Pukall R."/>
            <person name="Chertkov O."/>
            <person name="Brettin T."/>
            <person name="Han C."/>
            <person name="Detter J.C."/>
            <person name="Kuske C."/>
            <person name="Bruce D."/>
            <person name="Goodwin L."/>
            <person name="Ivanova N."/>
            <person name="Mavromatis K."/>
            <person name="Mikhailova N."/>
            <person name="Chen A."/>
            <person name="Palaniappan K."/>
            <person name="Chain P."/>
            <person name="Rohde M."/>
            <person name="Goker M."/>
            <person name="Bristow J."/>
            <person name="Eisen J.A."/>
            <person name="Markowitz V."/>
            <person name="Hugenholtz P."/>
            <person name="Kyrpides N.C."/>
            <person name="Klenk H.P."/>
            <person name="Detter J.C."/>
        </authorList>
    </citation>
    <scope>NUCLEOTIDE SEQUENCE [LARGE SCALE GENOMIC DNA]</scope>
    <source>
        <strain evidence="2">ATCC 33793 / DSM 20469 / CCUG 32760 / JCM 10300 / KCTC 3663 / VPI 0546 / 1246</strain>
    </source>
</reference>
<organism evidence="1 2">
    <name type="scientific">Lancefieldella parvula (strain ATCC 33793 / DSM 20469 / CCUG 32760 / JCM 10300 / KCTC 3663 / VPI 0546 / 1246)</name>
    <name type="common">Atopobium parvulum</name>
    <dbReference type="NCBI Taxonomy" id="521095"/>
    <lineage>
        <taxon>Bacteria</taxon>
        <taxon>Bacillati</taxon>
        <taxon>Actinomycetota</taxon>
        <taxon>Coriobacteriia</taxon>
        <taxon>Coriobacteriales</taxon>
        <taxon>Atopobiaceae</taxon>
        <taxon>Lancefieldella</taxon>
    </lineage>
</organism>
<dbReference type="AlphaFoldDB" id="C8W925"/>
<dbReference type="eggNOG" id="ENOG502Z8SZ">
    <property type="taxonomic scope" value="Bacteria"/>
</dbReference>
<accession>C8W925</accession>
<gene>
    <name evidence="1" type="ordered locus">Apar_0177</name>
</gene>
<dbReference type="OrthoDB" id="2846443at2"/>
<protein>
    <submittedName>
        <fullName evidence="1">Uncharacterized protein</fullName>
    </submittedName>
</protein>
<evidence type="ECO:0000313" key="2">
    <source>
        <dbReference type="Proteomes" id="UP000000960"/>
    </source>
</evidence>
<dbReference type="STRING" id="521095.Apar_0177"/>
<sequence length="657" mass="76620">MPTDFNEKRAIYFPREDLMASYYFNRAVEILRDSSVEDISNINDAIEIYQCKLIYEHNTSYFSDTCPIISSKSVNKIFSEACRTTTITLNEQGLSRTFNEIEIQYIEQFWDFIFLLKFWEITLEEDMQNFLKNHPNQIPKLIENNQVSTKYDKILSEAMETNFKIAAKCIISAFAIYKNEKIFLPKSLTNNRINQIMLNYLGDKQSEINANYTEVLSNWPACANSKYNPSPEVRTTAKRINQSLTSEIISDKNGGVRYGSSVYFCKKQKVCKKYKFENNILNCSFSQQWLQKYTNYASILNNFIYVFDFLDKDNLISSSSHSRDIPTLLKIFGPHYHNQYKITSKAYLDIFLKIGEISGYHKILKDQGIRLESAIEWFFNDYINKEFNITGFSISLPTDETSLLDKCKAIGPEIERILKAFILYTEYHSIDTNYFPFITIKDFTEIPSLFNRKYLIEDIEFIQPASLLLSDQSLLAYSPTHPEGGRNLFSLMNKFDLTVKDFHKTSYPSIDYLVENKFIQFNENKFLRPTPQSNLLAVIWMRGSANFSDFSFDEIESLVSKKIIKYTDRFFSPDEADYLAYLFNNAKFSNSLALRNKYNHGSGAITDFNNQEMQYDYCMMLAALISILLKINDELSRFTHKGGIDGDYLIDWPLEKE</sequence>
<evidence type="ECO:0000313" key="1">
    <source>
        <dbReference type="EMBL" id="ACV50613.1"/>
    </source>
</evidence>
<dbReference type="HOGENOM" id="CLU_027481_0_0_11"/>
<dbReference type="RefSeq" id="WP_012808273.1">
    <property type="nucleotide sequence ID" value="NC_013203.1"/>
</dbReference>
<dbReference type="KEGG" id="apv:Apar_0177"/>